<organism evidence="1 2">
    <name type="scientific">Chiloscyllium punctatum</name>
    <name type="common">Brownbanded bambooshark</name>
    <name type="synonym">Hemiscyllium punctatum</name>
    <dbReference type="NCBI Taxonomy" id="137246"/>
    <lineage>
        <taxon>Eukaryota</taxon>
        <taxon>Metazoa</taxon>
        <taxon>Chordata</taxon>
        <taxon>Craniata</taxon>
        <taxon>Vertebrata</taxon>
        <taxon>Chondrichthyes</taxon>
        <taxon>Elasmobranchii</taxon>
        <taxon>Galeomorphii</taxon>
        <taxon>Galeoidea</taxon>
        <taxon>Orectolobiformes</taxon>
        <taxon>Hemiscylliidae</taxon>
        <taxon>Chiloscyllium</taxon>
    </lineage>
</organism>
<evidence type="ECO:0000313" key="2">
    <source>
        <dbReference type="Proteomes" id="UP000287033"/>
    </source>
</evidence>
<keyword evidence="2" id="KW-1185">Reference proteome</keyword>
<reference evidence="1 2" key="1">
    <citation type="journal article" date="2018" name="Nat. Ecol. Evol.">
        <title>Shark genomes provide insights into elasmobranch evolution and the origin of vertebrates.</title>
        <authorList>
            <person name="Hara Y"/>
            <person name="Yamaguchi K"/>
            <person name="Onimaru K"/>
            <person name="Kadota M"/>
            <person name="Koyanagi M"/>
            <person name="Keeley SD"/>
            <person name="Tatsumi K"/>
            <person name="Tanaka K"/>
            <person name="Motone F"/>
            <person name="Kageyama Y"/>
            <person name="Nozu R"/>
            <person name="Adachi N"/>
            <person name="Nishimura O"/>
            <person name="Nakagawa R"/>
            <person name="Tanegashima C"/>
            <person name="Kiyatake I"/>
            <person name="Matsumoto R"/>
            <person name="Murakumo K"/>
            <person name="Nishida K"/>
            <person name="Terakita A"/>
            <person name="Kuratani S"/>
            <person name="Sato K"/>
            <person name="Hyodo S Kuraku.S."/>
        </authorList>
    </citation>
    <scope>NUCLEOTIDE SEQUENCE [LARGE SCALE GENOMIC DNA]</scope>
</reference>
<comment type="caution">
    <text evidence="1">The sequence shown here is derived from an EMBL/GenBank/DDBJ whole genome shotgun (WGS) entry which is preliminary data.</text>
</comment>
<gene>
    <name evidence="1" type="ORF">chiPu_0024274</name>
</gene>
<dbReference type="Proteomes" id="UP000287033">
    <property type="component" value="Unassembled WGS sequence"/>
</dbReference>
<name>A0A401TCW5_CHIPU</name>
<dbReference type="EMBL" id="BEZZ01036229">
    <property type="protein sequence ID" value="GCC40467.1"/>
    <property type="molecule type" value="Genomic_DNA"/>
</dbReference>
<dbReference type="AlphaFoldDB" id="A0A401TCW5"/>
<proteinExistence type="predicted"/>
<protein>
    <submittedName>
        <fullName evidence="1">Uncharacterized protein</fullName>
    </submittedName>
</protein>
<sequence length="93" mass="10278">MHCSICGIGTAGGRHFGNCPPRTEVVPSQIRPRYSFVVKSLDGVCGLALWPRATMMRRDRTTGRVALIRSEIWEPSRPSGLSLELQSSESHLL</sequence>
<accession>A0A401TCW5</accession>
<evidence type="ECO:0000313" key="1">
    <source>
        <dbReference type="EMBL" id="GCC40467.1"/>
    </source>
</evidence>